<dbReference type="Proteomes" id="UP001044222">
    <property type="component" value="Unassembled WGS sequence"/>
</dbReference>
<evidence type="ECO:0000313" key="2">
    <source>
        <dbReference type="EMBL" id="KAG5854432.1"/>
    </source>
</evidence>
<dbReference type="PANTHER" id="PTHR11139:SF71">
    <property type="entry name" value="SERINE_THREONINE-PROTEIN KINASE SMG1"/>
    <property type="match status" value="1"/>
</dbReference>
<sequence length="1015" mass="112191">MFQQRRALLRGCLEHLHSYATVALLYPRSVLQRHRAQAWKQWMEELVCDMTGEHCQAIYHKYEMQFAPQPPQATCQFLSSTELALQHHVAETNTRLLRQVERLKAEGAGAPACEEQLQEIERCISVFLRENGELGSFSLAGIIVSALCTLTRRNLVMEGAAASAGEQLVELTSRDGAWFLEELCSMSGNVTCLVQLLQQCQLLPHDLDLPSPSLTAQAVYLANGVYTCLQELNTNFRQIIFPEALRCMLKGESTLESMLLELDQLIEQCADGLSLQGLADALQAHLRNVAMGLEEEADDHYLDVTRMLRAQYSELIQPRSQEGALQDTPKMSAGQMLLVAFDGTFAQLETAFGLLIDKLNKMEVPAAWRKIDVIREARAAQVNFFDKAQHRQVLEEIFFLKRLQSIRDFFRLCGSFAQTLSGNLPPAPDEAAPSNGPVPLAKPGVPRLGAMSEEQMARPIKAFTADFVRQMLMGLPTQVLGLALCSALGALGTDVVAQVEAKDFGAEGKVSLDELCKRAVEQGVQAGRLSQLLLNRATVLAGSYETAWKKLDLVRRLEASVEACKVSLQRAQLHVTMFQWQHEDVLGTRNQPMSVSPPPRSIILSNMKKKLYKLSQDEASIASVQEKLAALEGSIEQRLKWAGGANPALAPVLQDFEATIGERRALVLKEGQCVSQVTFLCSTILNFEGLRTRTPDALAMDAALFDLLKRCQATCSYAAKFSSSVSPLELRLLCRLSSTVDLPIGGSDWLMCAQKQLTQEMSNERAAQGEREQQLDSVTETLQVLVDTIKGILSSHNRQLADVKHLLRAMAKDEESALAEGEAVPYEGSVRQFLSEYKAWQDNVQIVLFTVVQATGPPRGQEQAELLQEIPGTLKELKAQSQSVYNGLVSFASPLVTERASDCASPPLSAQTSFAAAVRFSGPRTQPESITMLITSKGLAPSPKRAVRDPKTGRAVQERNSYAVSVWKRVKAKLEGRDVDPNRRMSVTEQVDYVIKEATNVDNLAQLYEGWTAWV</sequence>
<dbReference type="InterPro" id="IPR003152">
    <property type="entry name" value="FATC_dom"/>
</dbReference>
<dbReference type="GO" id="GO:0000184">
    <property type="term" value="P:nuclear-transcribed mRNA catabolic process, nonsense-mediated decay"/>
    <property type="evidence" value="ECO:0007669"/>
    <property type="project" value="TreeGrafter"/>
</dbReference>
<name>A0A9D3MT42_ANGAN</name>
<dbReference type="Pfam" id="PF02260">
    <property type="entry name" value="FATC"/>
    <property type="match status" value="1"/>
</dbReference>
<dbReference type="GO" id="GO:0004674">
    <property type="term" value="F:protein serine/threonine kinase activity"/>
    <property type="evidence" value="ECO:0007669"/>
    <property type="project" value="TreeGrafter"/>
</dbReference>
<proteinExistence type="predicted"/>
<reference evidence="2" key="1">
    <citation type="submission" date="2021-01" db="EMBL/GenBank/DDBJ databases">
        <title>A chromosome-scale assembly of European eel, Anguilla anguilla.</title>
        <authorList>
            <person name="Henkel C."/>
            <person name="Jong-Raadsen S.A."/>
            <person name="Dufour S."/>
            <person name="Weltzien F.-A."/>
            <person name="Palstra A.P."/>
            <person name="Pelster B."/>
            <person name="Spaink H.P."/>
            <person name="Van Den Thillart G.E."/>
            <person name="Jansen H."/>
            <person name="Zahm M."/>
            <person name="Klopp C."/>
            <person name="Cedric C."/>
            <person name="Louis A."/>
            <person name="Berthelot C."/>
            <person name="Parey E."/>
            <person name="Roest Crollius H."/>
            <person name="Montfort J."/>
            <person name="Robinson-Rechavi M."/>
            <person name="Bucao C."/>
            <person name="Bouchez O."/>
            <person name="Gislard M."/>
            <person name="Lluch J."/>
            <person name="Milhes M."/>
            <person name="Lampietro C."/>
            <person name="Lopez Roques C."/>
            <person name="Donnadieu C."/>
            <person name="Braasch I."/>
            <person name="Desvignes T."/>
            <person name="Postlethwait J."/>
            <person name="Bobe J."/>
            <person name="Guiguen Y."/>
            <person name="Dirks R."/>
        </authorList>
    </citation>
    <scope>NUCLEOTIDE SEQUENCE</scope>
    <source>
        <strain evidence="2">Tag_6206</strain>
        <tissue evidence="2">Liver</tissue>
    </source>
</reference>
<comment type="caution">
    <text evidence="2">The sequence shown here is derived from an EMBL/GenBank/DDBJ whole genome shotgun (WGS) entry which is preliminary data.</text>
</comment>
<accession>A0A9D3MT42</accession>
<evidence type="ECO:0000313" key="3">
    <source>
        <dbReference type="Proteomes" id="UP001044222"/>
    </source>
</evidence>
<keyword evidence="3" id="KW-1185">Reference proteome</keyword>
<protein>
    <recommendedName>
        <fullName evidence="1">FATC domain-containing protein</fullName>
    </recommendedName>
</protein>
<organism evidence="2 3">
    <name type="scientific">Anguilla anguilla</name>
    <name type="common">European freshwater eel</name>
    <name type="synonym">Muraena anguilla</name>
    <dbReference type="NCBI Taxonomy" id="7936"/>
    <lineage>
        <taxon>Eukaryota</taxon>
        <taxon>Metazoa</taxon>
        <taxon>Chordata</taxon>
        <taxon>Craniata</taxon>
        <taxon>Vertebrata</taxon>
        <taxon>Euteleostomi</taxon>
        <taxon>Actinopterygii</taxon>
        <taxon>Neopterygii</taxon>
        <taxon>Teleostei</taxon>
        <taxon>Anguilliformes</taxon>
        <taxon>Anguillidae</taxon>
        <taxon>Anguilla</taxon>
    </lineage>
</organism>
<evidence type="ECO:0000259" key="1">
    <source>
        <dbReference type="PROSITE" id="PS51190"/>
    </source>
</evidence>
<dbReference type="EMBL" id="JAFIRN010000002">
    <property type="protein sequence ID" value="KAG5854432.1"/>
    <property type="molecule type" value="Genomic_DNA"/>
</dbReference>
<dbReference type="PROSITE" id="PS51190">
    <property type="entry name" value="FATC"/>
    <property type="match status" value="1"/>
</dbReference>
<dbReference type="GO" id="GO:0005634">
    <property type="term" value="C:nucleus"/>
    <property type="evidence" value="ECO:0007669"/>
    <property type="project" value="TreeGrafter"/>
</dbReference>
<dbReference type="InterPro" id="IPR050517">
    <property type="entry name" value="DDR_Repair_Kinase"/>
</dbReference>
<feature type="domain" description="FATC" evidence="1">
    <location>
        <begin position="983"/>
        <end position="1015"/>
    </location>
</feature>
<dbReference type="PANTHER" id="PTHR11139">
    <property type="entry name" value="ATAXIA TELANGIECTASIA MUTATED ATM -RELATED"/>
    <property type="match status" value="1"/>
</dbReference>
<gene>
    <name evidence="2" type="ORF">ANANG_G00037780</name>
</gene>
<dbReference type="AlphaFoldDB" id="A0A9D3MT42"/>
<dbReference type="SMART" id="SM01343">
    <property type="entry name" value="FATC"/>
    <property type="match status" value="1"/>
</dbReference>